<protein>
    <submittedName>
        <fullName evidence="4">Translation machinery-associated protein 7-like</fullName>
    </submittedName>
</protein>
<dbReference type="RefSeq" id="XP_072818263.1">
    <property type="nucleotide sequence ID" value="XM_072962162.1"/>
</dbReference>
<feature type="compositionally biased region" description="Basic and acidic residues" evidence="2">
    <location>
        <begin position="26"/>
        <end position="35"/>
    </location>
</feature>
<feature type="region of interest" description="Disordered" evidence="2">
    <location>
        <begin position="1"/>
        <end position="49"/>
    </location>
</feature>
<reference evidence="4" key="1">
    <citation type="submission" date="2025-08" db="UniProtKB">
        <authorList>
            <consortium name="RefSeq"/>
        </authorList>
    </citation>
    <scope>IDENTIFICATION</scope>
</reference>
<name>A0ABM5DBH9_VICPA</name>
<sequence length="83" mass="8965">IEVAGAISGCEGGKKKPPKQSKKVAKQMDKEDKAFRDRKKSRKKQLKTKAVVKSSLATGGIKKSGKKLFLVPEAMVILNSIPA</sequence>
<dbReference type="Pfam" id="PF09072">
    <property type="entry name" value="TMA7"/>
    <property type="match status" value="1"/>
</dbReference>
<dbReference type="Proteomes" id="UP001652581">
    <property type="component" value="Chromosome 6"/>
</dbReference>
<gene>
    <name evidence="4" type="primary">LOC116280895</name>
</gene>
<evidence type="ECO:0000313" key="3">
    <source>
        <dbReference type="Proteomes" id="UP001652581"/>
    </source>
</evidence>
<feature type="compositionally biased region" description="Basic residues" evidence="2">
    <location>
        <begin position="15"/>
        <end position="25"/>
    </location>
</feature>
<evidence type="ECO:0000256" key="1">
    <source>
        <dbReference type="ARBA" id="ARBA00006631"/>
    </source>
</evidence>
<dbReference type="InterPro" id="IPR015157">
    <property type="entry name" value="TMA7"/>
</dbReference>
<proteinExistence type="inferred from homology"/>
<organism evidence="3 4">
    <name type="scientific">Vicugna pacos</name>
    <name type="common">Alpaca</name>
    <name type="synonym">Lama pacos</name>
    <dbReference type="NCBI Taxonomy" id="30538"/>
    <lineage>
        <taxon>Eukaryota</taxon>
        <taxon>Metazoa</taxon>
        <taxon>Chordata</taxon>
        <taxon>Craniata</taxon>
        <taxon>Vertebrata</taxon>
        <taxon>Euteleostomi</taxon>
        <taxon>Mammalia</taxon>
        <taxon>Eutheria</taxon>
        <taxon>Laurasiatheria</taxon>
        <taxon>Artiodactyla</taxon>
        <taxon>Tylopoda</taxon>
        <taxon>Camelidae</taxon>
        <taxon>Vicugna</taxon>
    </lineage>
</organism>
<dbReference type="PANTHER" id="PTHR28632">
    <property type="entry name" value="TRANSLATION MACHINERY-ASSOCIATED PROTEIN 7"/>
    <property type="match status" value="1"/>
</dbReference>
<feature type="non-terminal residue" evidence="4">
    <location>
        <position position="1"/>
    </location>
</feature>
<accession>A0ABM5DBH9</accession>
<evidence type="ECO:0000313" key="4">
    <source>
        <dbReference type="RefSeq" id="XP_072818263.1"/>
    </source>
</evidence>
<evidence type="ECO:0000256" key="2">
    <source>
        <dbReference type="SAM" id="MobiDB-lite"/>
    </source>
</evidence>
<dbReference type="GeneID" id="116280895"/>
<feature type="compositionally biased region" description="Basic residues" evidence="2">
    <location>
        <begin position="36"/>
        <end position="47"/>
    </location>
</feature>
<comment type="similarity">
    <text evidence="1">Belongs to the TMA7 family.</text>
</comment>
<keyword evidence="3" id="KW-1185">Reference proteome</keyword>